<dbReference type="InterPro" id="IPR008927">
    <property type="entry name" value="6-PGluconate_DH-like_C_sf"/>
</dbReference>
<dbReference type="PANTHER" id="PTHR43612">
    <property type="entry name" value="TRIFUNCTIONAL ENZYME SUBUNIT ALPHA"/>
    <property type="match status" value="1"/>
</dbReference>
<evidence type="ECO:0000256" key="2">
    <source>
        <dbReference type="ARBA" id="ARBA00007005"/>
    </source>
</evidence>
<evidence type="ECO:0000256" key="1">
    <source>
        <dbReference type="ARBA" id="ARBA00005005"/>
    </source>
</evidence>
<evidence type="ECO:0000256" key="4">
    <source>
        <dbReference type="ARBA" id="ARBA00022963"/>
    </source>
</evidence>
<dbReference type="InterPro" id="IPR029045">
    <property type="entry name" value="ClpP/crotonase-like_dom_sf"/>
</dbReference>
<dbReference type="GO" id="GO:0004300">
    <property type="term" value="F:enoyl-CoA hydratase activity"/>
    <property type="evidence" value="ECO:0007669"/>
    <property type="project" value="TreeGrafter"/>
</dbReference>
<dbReference type="InterPro" id="IPR050136">
    <property type="entry name" value="FA_oxidation_alpha_subunit"/>
</dbReference>
<dbReference type="InterPro" id="IPR001753">
    <property type="entry name" value="Enoyl-CoA_hydra/iso"/>
</dbReference>
<feature type="domain" description="3-hydroxyacyl-CoA dehydrogenase C-terminal" evidence="11">
    <location>
        <begin position="490"/>
        <end position="582"/>
    </location>
</feature>
<dbReference type="PANTHER" id="PTHR43612:SF3">
    <property type="entry name" value="TRIFUNCTIONAL ENZYME SUBUNIT ALPHA, MITOCHONDRIAL"/>
    <property type="match status" value="1"/>
</dbReference>
<comment type="caution">
    <text evidence="13">The sequence shown here is derived from an EMBL/GenBank/DDBJ whole genome shotgun (WGS) entry which is preliminary data.</text>
</comment>
<dbReference type="eggNOG" id="COG1250">
    <property type="taxonomic scope" value="Bacteria"/>
</dbReference>
<dbReference type="Pfam" id="PF02737">
    <property type="entry name" value="3HCDH_N"/>
    <property type="match status" value="1"/>
</dbReference>
<keyword evidence="3" id="KW-0276">Fatty acid metabolism</keyword>
<dbReference type="PATRIC" id="fig|1229276.3.peg.153"/>
<keyword evidence="4" id="KW-0442">Lipid degradation</keyword>
<feature type="domain" description="3-hydroxyacyl-CoA dehydrogenase NAD binding" evidence="12">
    <location>
        <begin position="308"/>
        <end position="485"/>
    </location>
</feature>
<dbReference type="UniPathway" id="UPA00659"/>
<dbReference type="CDD" id="cd06558">
    <property type="entry name" value="crotonase-like"/>
    <property type="match status" value="1"/>
</dbReference>
<dbReference type="GO" id="GO:0016509">
    <property type="term" value="F:long-chain (3S)-3-hydroxyacyl-CoA dehydrogenase (NAD+) activity"/>
    <property type="evidence" value="ECO:0007669"/>
    <property type="project" value="TreeGrafter"/>
</dbReference>
<protein>
    <submittedName>
        <fullName evidence="13">Fatty oxidation complex alpha subunit</fullName>
    </submittedName>
</protein>
<dbReference type="InterPro" id="IPR006176">
    <property type="entry name" value="3-OHacyl-CoA_DH_NAD-bd"/>
</dbReference>
<evidence type="ECO:0000313" key="14">
    <source>
        <dbReference type="Proteomes" id="UP000031802"/>
    </source>
</evidence>
<evidence type="ECO:0000256" key="7">
    <source>
        <dbReference type="ARBA" id="ARBA00023098"/>
    </source>
</evidence>
<dbReference type="SUPFAM" id="SSF51735">
    <property type="entry name" value="NAD(P)-binding Rossmann-fold domains"/>
    <property type="match status" value="1"/>
</dbReference>
<sequence>MENLKHATFKYITVTQLDDEIVLLERHEGPNTATADYIVPLEEFVSAVRNSFEKTACRGIIYTSPLGSEDIDWRYFYHEMATGSDIAGRLHQVFKEWCAMCKMKKPIVSIIDGDCFSLCLATALWGGQSIATSRSQLGFPEFKYGLFPGFGASTFSIRKLGMDKAVPFLFQGNSLSANEARNLGLIDEVVPSFDKAIIAAKTLIISNEDQSLFFNSPTPIKDEHLSDTTAIIRKKGKLVPAHANFLELLPRVEKVTLEEALKTEIDAWLSLWQKKETISMVRTMYYSLQEAKRASIEHNVAANFTVGKIGILGAGIMGSGIAYEAARAGLQVYLKDVTLAYAERGKGYAETLTQKQVAQGKMISADRDVLLDHIQPTENASDLIHSDIIIEAVFEDKHLKSFVTKEALPFLSKDGIFASNTTSLPIGMLASVSPNPENFIGMHFFSPVDRMPLVEIIRGPNTSQSTLGKALLLARKLNKVPIVVFDGPAFFTSRIFFNYLLEAVTMVLEGVPASIIEQEAKNAGFAIGPLAVLDEISLKLMLQVYDQLPALHPAQQRAYTYLETLIGEGRNGRKTHAGFYNYDKDAGTKVIWNDPTLPQLPALPPDVVVRQRLLHIMALDSYRCLDEGILSNPSDGDLGSILGVGYAVHTGGVFGHIDQVGIQTFVQQCSSFLPHGEQWLIPASLKRLAEDGYCFYKGFDNCWK</sequence>
<dbReference type="GO" id="GO:0006635">
    <property type="term" value="P:fatty acid beta-oxidation"/>
    <property type="evidence" value="ECO:0007669"/>
    <property type="project" value="UniProtKB-UniPathway"/>
</dbReference>
<dbReference type="InterPro" id="IPR006108">
    <property type="entry name" value="3HC_DH_C"/>
</dbReference>
<dbReference type="FunFam" id="3.40.50.720:FF:000009">
    <property type="entry name" value="Fatty oxidation complex, alpha subunit"/>
    <property type="match status" value="1"/>
</dbReference>
<evidence type="ECO:0000256" key="10">
    <source>
        <dbReference type="ARBA" id="ARBA00049556"/>
    </source>
</evidence>
<gene>
    <name evidence="13" type="ORF">DI53_0147</name>
</gene>
<dbReference type="InterPro" id="IPR036291">
    <property type="entry name" value="NAD(P)-bd_dom_sf"/>
</dbReference>
<evidence type="ECO:0000259" key="12">
    <source>
        <dbReference type="Pfam" id="PF02737"/>
    </source>
</evidence>
<comment type="pathway">
    <text evidence="1">Lipid metabolism; fatty acid beta-oxidation.</text>
</comment>
<dbReference type="Pfam" id="PF00725">
    <property type="entry name" value="3HCDH"/>
    <property type="match status" value="1"/>
</dbReference>
<keyword evidence="5" id="KW-0560">Oxidoreductase</keyword>
<evidence type="ECO:0000313" key="13">
    <source>
        <dbReference type="EMBL" id="KGE16032.1"/>
    </source>
</evidence>
<dbReference type="Gene3D" id="3.40.50.720">
    <property type="entry name" value="NAD(P)-binding Rossmann-like Domain"/>
    <property type="match status" value="1"/>
</dbReference>
<evidence type="ECO:0000259" key="11">
    <source>
        <dbReference type="Pfam" id="PF00725"/>
    </source>
</evidence>
<reference evidence="14" key="1">
    <citation type="submission" date="2014-04" db="EMBL/GenBank/DDBJ databases">
        <title>Whole-Genome optical mapping and complete genome sequence of Sphingobacterium deserti sp. nov., a new spaces isolated from desert in the west of China.</title>
        <authorList>
            <person name="Teng C."/>
            <person name="Zhou Z."/>
            <person name="Li X."/>
            <person name="Chen M."/>
            <person name="Lin M."/>
            <person name="Wang L."/>
            <person name="Su S."/>
            <person name="Zhang C."/>
            <person name="Zhang W."/>
        </authorList>
    </citation>
    <scope>NUCLEOTIDE SEQUENCE [LARGE SCALE GENOMIC DNA]</scope>
    <source>
        <strain evidence="14">ACCC05744</strain>
    </source>
</reference>
<proteinExistence type="inferred from homology"/>
<reference evidence="13 14" key="2">
    <citation type="journal article" date="2015" name="PLoS ONE">
        <title>Whole-Genome Optical Mapping and Finished Genome Sequence of Sphingobacterium deserti sp. nov., a New Species Isolated from the Western Desert of China.</title>
        <authorList>
            <person name="Teng C."/>
            <person name="Zhou Z."/>
            <person name="Molnar I."/>
            <person name="Li X."/>
            <person name="Tang R."/>
            <person name="Chen M."/>
            <person name="Wang L."/>
            <person name="Su S."/>
            <person name="Zhang W."/>
            <person name="Lin M."/>
        </authorList>
    </citation>
    <scope>NUCLEOTIDE SEQUENCE [LARGE SCALE GENOMIC DNA]</scope>
    <source>
        <strain evidence="14">ACCC05744</strain>
    </source>
</reference>
<keyword evidence="14" id="KW-1185">Reference proteome</keyword>
<evidence type="ECO:0000256" key="8">
    <source>
        <dbReference type="ARBA" id="ARBA00023239"/>
    </source>
</evidence>
<name>A0A0B8T3C9_9SPHI</name>
<dbReference type="RefSeq" id="WP_052071938.1">
    <property type="nucleotide sequence ID" value="NZ_JJMU01000002.1"/>
</dbReference>
<dbReference type="SUPFAM" id="SSF48179">
    <property type="entry name" value="6-phosphogluconate dehydrogenase C-terminal domain-like"/>
    <property type="match status" value="2"/>
</dbReference>
<evidence type="ECO:0000256" key="6">
    <source>
        <dbReference type="ARBA" id="ARBA00023027"/>
    </source>
</evidence>
<dbReference type="EMBL" id="JJMU01000002">
    <property type="protein sequence ID" value="KGE16032.1"/>
    <property type="molecule type" value="Genomic_DNA"/>
</dbReference>
<dbReference type="Gene3D" id="3.90.226.10">
    <property type="entry name" value="2-enoyl-CoA Hydratase, Chain A, domain 1"/>
    <property type="match status" value="1"/>
</dbReference>
<keyword evidence="9" id="KW-0511">Multifunctional enzyme</keyword>
<comment type="catalytic activity">
    <reaction evidence="10">
        <text>a (3S)-3-hydroxyacyl-CoA + NAD(+) = a 3-oxoacyl-CoA + NADH + H(+)</text>
        <dbReference type="Rhea" id="RHEA:22432"/>
        <dbReference type="ChEBI" id="CHEBI:15378"/>
        <dbReference type="ChEBI" id="CHEBI:57318"/>
        <dbReference type="ChEBI" id="CHEBI:57540"/>
        <dbReference type="ChEBI" id="CHEBI:57945"/>
        <dbReference type="ChEBI" id="CHEBI:90726"/>
        <dbReference type="EC" id="1.1.1.35"/>
    </reaction>
</comment>
<keyword evidence="6" id="KW-0520">NAD</keyword>
<keyword evidence="7" id="KW-0443">Lipid metabolism</keyword>
<dbReference type="Pfam" id="PF00378">
    <property type="entry name" value="ECH_1"/>
    <property type="match status" value="1"/>
</dbReference>
<dbReference type="AlphaFoldDB" id="A0A0B8T3C9"/>
<organism evidence="13 14">
    <name type="scientific">Sphingobacterium deserti</name>
    <dbReference type="NCBI Taxonomy" id="1229276"/>
    <lineage>
        <taxon>Bacteria</taxon>
        <taxon>Pseudomonadati</taxon>
        <taxon>Bacteroidota</taxon>
        <taxon>Sphingobacteriia</taxon>
        <taxon>Sphingobacteriales</taxon>
        <taxon>Sphingobacteriaceae</taxon>
        <taxon>Sphingobacterium</taxon>
    </lineage>
</organism>
<evidence type="ECO:0000256" key="5">
    <source>
        <dbReference type="ARBA" id="ARBA00023002"/>
    </source>
</evidence>
<dbReference type="STRING" id="1229276.DI53_0147"/>
<accession>A0A0B8T3C9</accession>
<keyword evidence="8" id="KW-0456">Lyase</keyword>
<evidence type="ECO:0000256" key="9">
    <source>
        <dbReference type="ARBA" id="ARBA00023268"/>
    </source>
</evidence>
<dbReference type="Proteomes" id="UP000031802">
    <property type="component" value="Unassembled WGS sequence"/>
</dbReference>
<dbReference type="SUPFAM" id="SSF52096">
    <property type="entry name" value="ClpP/crotonase"/>
    <property type="match status" value="1"/>
</dbReference>
<evidence type="ECO:0000256" key="3">
    <source>
        <dbReference type="ARBA" id="ARBA00022832"/>
    </source>
</evidence>
<dbReference type="Gene3D" id="1.10.1040.50">
    <property type="match status" value="1"/>
</dbReference>
<dbReference type="GO" id="GO:0070403">
    <property type="term" value="F:NAD+ binding"/>
    <property type="evidence" value="ECO:0007669"/>
    <property type="project" value="InterPro"/>
</dbReference>
<comment type="similarity">
    <text evidence="2">In the central section; belongs to the 3-hydroxyacyl-CoA dehydrogenase family.</text>
</comment>